<sequence length="43" mass="4927">MDTITFNLVEAAVIREAFQYLIEQDSLSSEEQAIFDKLEALFS</sequence>
<keyword evidence="2" id="KW-1185">Reference proteome</keyword>
<organism evidence="1 2">
    <name type="scientific">Stenotrophomonas phage Pepon</name>
    <dbReference type="NCBI Taxonomy" id="2859654"/>
    <lineage>
        <taxon>Viruses</taxon>
        <taxon>Duplodnaviria</taxon>
        <taxon>Heunggongvirae</taxon>
        <taxon>Uroviricota</taxon>
        <taxon>Caudoviricetes</taxon>
        <taxon>Autographivirales</taxon>
        <taxon>Autonotataviridae</taxon>
        <taxon>Gujervirinae</taxon>
        <taxon>Ponderosavirus</taxon>
        <taxon>Ponderosavirus pepon</taxon>
    </lineage>
</organism>
<name>A0AAE7WM17_9CAUD</name>
<accession>A0AAE7WM17</accession>
<reference evidence="1 2" key="1">
    <citation type="submission" date="2021-06" db="EMBL/GenBank/DDBJ databases">
        <title>Complete genome sequence of Stenotrophomonas maltophilia phage Pepon.</title>
        <authorList>
            <person name="Lee J."/>
            <person name="Lo J."/>
            <person name="Clark J."/>
            <person name="Le T."/>
            <person name="Liu M."/>
            <person name="Burrowes B."/>
        </authorList>
    </citation>
    <scope>NUCLEOTIDE SEQUENCE [LARGE SCALE GENOMIC DNA]</scope>
</reference>
<evidence type="ECO:0000313" key="1">
    <source>
        <dbReference type="EMBL" id="QYW01954.1"/>
    </source>
</evidence>
<evidence type="ECO:0000313" key="2">
    <source>
        <dbReference type="Proteomes" id="UP000827242"/>
    </source>
</evidence>
<protein>
    <submittedName>
        <fullName evidence="1">Uncharacterized protein</fullName>
    </submittedName>
</protein>
<dbReference type="Proteomes" id="UP000827242">
    <property type="component" value="Segment"/>
</dbReference>
<dbReference type="EMBL" id="MZ326858">
    <property type="protein sequence ID" value="QYW01954.1"/>
    <property type="molecule type" value="Genomic_DNA"/>
</dbReference>
<proteinExistence type="predicted"/>
<gene>
    <name evidence="1" type="ORF">CPT_Peewee_004</name>
</gene>